<dbReference type="RefSeq" id="WP_187010629.1">
    <property type="nucleotide sequence ID" value="NZ_JACRUI010000004.1"/>
</dbReference>
<comment type="similarity">
    <text evidence="1">Belongs to the class-II pyridine nucleotide-disulfide oxidoreductase family.</text>
</comment>
<dbReference type="InterPro" id="IPR008255">
    <property type="entry name" value="Pyr_nucl-diS_OxRdtase_2_AS"/>
</dbReference>
<name>A0ABR7J9A8_9FLAO</name>
<evidence type="ECO:0000256" key="1">
    <source>
        <dbReference type="ARBA" id="ARBA00009333"/>
    </source>
</evidence>
<sequence>MEQKIKMYGAEWCPDCRRTKELFAKNKIDFEYINIDITPEASQLVEGYNKGKRIIPTVLINDTAYSNPQNHELAQTLGINKQGKLVMYGADWCPDCQRAKHFLQDNQINFEFIDVETTEGASEFVMNANNGKRIIPTILFNDKAYSNPDNATLTKLLGIDKVADTKIYDVLIIGGGAAGLTTAIYAQRDRFDSIILEKTNIGGNAYITKKIENYPGFKEVSGPDLMDRMESQAETLGAKIETGEEIQNIEKAQNFFKVTTPSQEYRSKSIVIATGSTYRTLGIDGEQELIGSGIHFCATCDGAFYRDKEVIVIGGGNSALEEGMFLAGFCKKVSIIHRGEQFSANEIYSEKLETFSNIEVFLNKTPTAFIANDSGSFETMTYTDNETDKENEIKADGVFIFIGLLPNTKPFEGLINLSESGHILTKGLNQTSIPGIFAAGDCRFGAIAQVAAATGEGVVASYGIREYLKR</sequence>
<proteinExistence type="inferred from homology"/>
<accession>A0ABR7J9A8</accession>
<dbReference type="Pfam" id="PF00462">
    <property type="entry name" value="Glutaredoxin"/>
    <property type="match status" value="2"/>
</dbReference>
<evidence type="ECO:0000313" key="10">
    <source>
        <dbReference type="Proteomes" id="UP000629963"/>
    </source>
</evidence>
<dbReference type="PROSITE" id="PS51354">
    <property type="entry name" value="GLUTAREDOXIN_2"/>
    <property type="match status" value="1"/>
</dbReference>
<feature type="domain" description="Glutaredoxin" evidence="7">
    <location>
        <begin position="86"/>
        <end position="143"/>
    </location>
</feature>
<gene>
    <name evidence="9" type="ORF">H8R23_11995</name>
</gene>
<keyword evidence="2" id="KW-0285">Flavoprotein</keyword>
<dbReference type="Gene3D" id="3.50.50.60">
    <property type="entry name" value="FAD/NAD(P)-binding domain"/>
    <property type="match status" value="2"/>
</dbReference>
<feature type="domain" description="Glutaredoxin" evidence="7">
    <location>
        <begin position="5"/>
        <end position="62"/>
    </location>
</feature>
<keyword evidence="6" id="KW-0676">Redox-active center</keyword>
<protein>
    <submittedName>
        <fullName evidence="9">FAD-dependent oxidoreductase</fullName>
    </submittedName>
</protein>
<evidence type="ECO:0000313" key="9">
    <source>
        <dbReference type="EMBL" id="MBC5842130.1"/>
    </source>
</evidence>
<evidence type="ECO:0000256" key="3">
    <source>
        <dbReference type="ARBA" id="ARBA00022827"/>
    </source>
</evidence>
<dbReference type="Gene3D" id="3.40.30.10">
    <property type="entry name" value="Glutaredoxin"/>
    <property type="match status" value="2"/>
</dbReference>
<evidence type="ECO:0000259" key="8">
    <source>
        <dbReference type="Pfam" id="PF07992"/>
    </source>
</evidence>
<dbReference type="SUPFAM" id="SSF51905">
    <property type="entry name" value="FAD/NAD(P)-binding domain"/>
    <property type="match status" value="1"/>
</dbReference>
<keyword evidence="10" id="KW-1185">Reference proteome</keyword>
<dbReference type="InterPro" id="IPR023753">
    <property type="entry name" value="FAD/NAD-binding_dom"/>
</dbReference>
<dbReference type="InterPro" id="IPR036249">
    <property type="entry name" value="Thioredoxin-like_sf"/>
</dbReference>
<keyword evidence="5" id="KW-1015">Disulfide bond</keyword>
<evidence type="ECO:0000256" key="5">
    <source>
        <dbReference type="ARBA" id="ARBA00023157"/>
    </source>
</evidence>
<dbReference type="PRINTS" id="PR00469">
    <property type="entry name" value="PNDRDTASEII"/>
</dbReference>
<evidence type="ECO:0000256" key="6">
    <source>
        <dbReference type="ARBA" id="ARBA00023284"/>
    </source>
</evidence>
<dbReference type="PROSITE" id="PS00573">
    <property type="entry name" value="PYRIDINE_REDOX_2"/>
    <property type="match status" value="1"/>
</dbReference>
<evidence type="ECO:0000259" key="7">
    <source>
        <dbReference type="Pfam" id="PF00462"/>
    </source>
</evidence>
<organism evidence="9 10">
    <name type="scientific">Flavobacterium kayseriense</name>
    <dbReference type="NCBI Taxonomy" id="2764714"/>
    <lineage>
        <taxon>Bacteria</taxon>
        <taxon>Pseudomonadati</taxon>
        <taxon>Bacteroidota</taxon>
        <taxon>Flavobacteriia</taxon>
        <taxon>Flavobacteriales</taxon>
        <taxon>Flavobacteriaceae</taxon>
        <taxon>Flavobacterium</taxon>
    </lineage>
</organism>
<dbReference type="PRINTS" id="PR00368">
    <property type="entry name" value="FADPNR"/>
</dbReference>
<dbReference type="Proteomes" id="UP000629963">
    <property type="component" value="Unassembled WGS sequence"/>
</dbReference>
<dbReference type="Pfam" id="PF07992">
    <property type="entry name" value="Pyr_redox_2"/>
    <property type="match status" value="1"/>
</dbReference>
<feature type="domain" description="FAD/NAD(P)-binding" evidence="8">
    <location>
        <begin position="168"/>
        <end position="457"/>
    </location>
</feature>
<dbReference type="PANTHER" id="PTHR48105">
    <property type="entry name" value="THIOREDOXIN REDUCTASE 1-RELATED-RELATED"/>
    <property type="match status" value="1"/>
</dbReference>
<evidence type="ECO:0000256" key="2">
    <source>
        <dbReference type="ARBA" id="ARBA00022630"/>
    </source>
</evidence>
<dbReference type="InterPro" id="IPR050097">
    <property type="entry name" value="Ferredoxin-NADP_redctase_2"/>
</dbReference>
<reference evidence="9 10" key="1">
    <citation type="submission" date="2020-08" db="EMBL/GenBank/DDBJ databases">
        <title>Description of novel Flavobacterium F-380 isolate.</title>
        <authorList>
            <person name="Saticioglu I.B."/>
            <person name="Duman M."/>
            <person name="Altun S."/>
        </authorList>
    </citation>
    <scope>NUCLEOTIDE SEQUENCE [LARGE SCALE GENOMIC DNA]</scope>
    <source>
        <strain evidence="9 10">F-380</strain>
    </source>
</reference>
<dbReference type="SUPFAM" id="SSF52833">
    <property type="entry name" value="Thioredoxin-like"/>
    <property type="match status" value="2"/>
</dbReference>
<dbReference type="InterPro" id="IPR002109">
    <property type="entry name" value="Glutaredoxin"/>
</dbReference>
<dbReference type="EMBL" id="JACRUJ010000004">
    <property type="protein sequence ID" value="MBC5842130.1"/>
    <property type="molecule type" value="Genomic_DNA"/>
</dbReference>
<evidence type="ECO:0000256" key="4">
    <source>
        <dbReference type="ARBA" id="ARBA00023002"/>
    </source>
</evidence>
<keyword evidence="3" id="KW-0274">FAD</keyword>
<dbReference type="InterPro" id="IPR036188">
    <property type="entry name" value="FAD/NAD-bd_sf"/>
</dbReference>
<comment type="caution">
    <text evidence="9">The sequence shown here is derived from an EMBL/GenBank/DDBJ whole genome shotgun (WGS) entry which is preliminary data.</text>
</comment>
<keyword evidence="4" id="KW-0560">Oxidoreductase</keyword>
<dbReference type="CDD" id="cd02976">
    <property type="entry name" value="NrdH"/>
    <property type="match status" value="2"/>
</dbReference>